<dbReference type="Pfam" id="PF02566">
    <property type="entry name" value="OsmC"/>
    <property type="match status" value="1"/>
</dbReference>
<dbReference type="EMBL" id="JAENBP010000008">
    <property type="protein sequence ID" value="MBJ8350261.1"/>
    <property type="molecule type" value="Genomic_DNA"/>
</dbReference>
<dbReference type="InterPro" id="IPR015946">
    <property type="entry name" value="KH_dom-like_a/b"/>
</dbReference>
<gene>
    <name evidence="1" type="ORF">JHK64_06400</name>
</gene>
<dbReference type="Proteomes" id="UP000644875">
    <property type="component" value="Unassembled WGS sequence"/>
</dbReference>
<dbReference type="Gene3D" id="3.30.300.20">
    <property type="match status" value="1"/>
</dbReference>
<sequence>MYQTKIIGDRLFHVKSEGYGDSVELFGVKQQGETPMSLVNIALGSCITMCVQGYFKKHHQLNEVPIEVSSSYEDDHFSLTVAIHHSYNQEESGAILAYIDDYCRVKKLLRDDVKVAISLLETTQ</sequence>
<dbReference type="SUPFAM" id="SSF82784">
    <property type="entry name" value="OsmC-like"/>
    <property type="match status" value="1"/>
</dbReference>
<dbReference type="InterPro" id="IPR003718">
    <property type="entry name" value="OsmC/Ohr_fam"/>
</dbReference>
<accession>A0A934PAM8</accession>
<reference evidence="1 2" key="1">
    <citation type="journal article" date="2021" name="Int. J. Syst. Evol. Microbiol.">
        <title>Streptococcus vicugnae sp. nov., isolated from faeces of alpacas (Vicugna pacos) and cattle (Bos taurus), Streptococcus zalophi sp. nov., and Streptococcus pacificus sp. nov., isolated from respiratory tract of California sea lions (Zalophus californianus).</title>
        <authorList>
            <person name="Volokhov D.V."/>
            <person name="Zagorodnyaya T.A."/>
            <person name="Shen Z."/>
            <person name="Blom J."/>
            <person name="Furtak V.A."/>
            <person name="Eisenberg T."/>
            <person name="Fan P."/>
            <person name="Jeong K.C."/>
            <person name="Gao Y."/>
            <person name="Zhang S."/>
            <person name="Amselle M."/>
        </authorList>
    </citation>
    <scope>NUCLEOTIDE SEQUENCE [LARGE SCALE GENOMIC DNA]</scope>
    <source>
        <strain evidence="2">CSL7508-lung</strain>
    </source>
</reference>
<name>A0A934PAM8_9STRE</name>
<comment type="caution">
    <text evidence="1">The sequence shown here is derived from an EMBL/GenBank/DDBJ whole genome shotgun (WGS) entry which is preliminary data.</text>
</comment>
<dbReference type="AlphaFoldDB" id="A0A934PAM8"/>
<keyword evidence="2" id="KW-1185">Reference proteome</keyword>
<evidence type="ECO:0000313" key="2">
    <source>
        <dbReference type="Proteomes" id="UP000644875"/>
    </source>
</evidence>
<dbReference type="RefSeq" id="WP_199568175.1">
    <property type="nucleotide sequence ID" value="NZ_JAENBP010000008.1"/>
</dbReference>
<proteinExistence type="predicted"/>
<protein>
    <submittedName>
        <fullName evidence="1">OsmC family protein</fullName>
    </submittedName>
</protein>
<evidence type="ECO:0000313" key="1">
    <source>
        <dbReference type="EMBL" id="MBJ8350261.1"/>
    </source>
</evidence>
<organism evidence="1 2">
    <name type="scientific">Streptococcus zalophi</name>
    <dbReference type="NCBI Taxonomy" id="640031"/>
    <lineage>
        <taxon>Bacteria</taxon>
        <taxon>Bacillati</taxon>
        <taxon>Bacillota</taxon>
        <taxon>Bacilli</taxon>
        <taxon>Lactobacillales</taxon>
        <taxon>Streptococcaceae</taxon>
        <taxon>Streptococcus</taxon>
    </lineage>
</organism>
<dbReference type="InterPro" id="IPR036102">
    <property type="entry name" value="OsmC/Ohrsf"/>
</dbReference>